<dbReference type="SUPFAM" id="SSF111369">
    <property type="entry name" value="HlyD-like secretion proteins"/>
    <property type="match status" value="1"/>
</dbReference>
<evidence type="ECO:0000256" key="3">
    <source>
        <dbReference type="ARBA" id="ARBA00022475"/>
    </source>
</evidence>
<reference evidence="11" key="1">
    <citation type="submission" date="2009-10" db="EMBL/GenBank/DDBJ databases">
        <title>Diversity of trophic interactions inside an arsenic-rich microbial ecosystem.</title>
        <authorList>
            <person name="Bertin P.N."/>
            <person name="Heinrich-Salmeron A."/>
            <person name="Pelletier E."/>
            <person name="Goulhen-Chollet F."/>
            <person name="Arsene-Ploetze F."/>
            <person name="Gallien S."/>
            <person name="Calteau A."/>
            <person name="Vallenet D."/>
            <person name="Casiot C."/>
            <person name="Chane-Woon-Ming B."/>
            <person name="Giloteaux L."/>
            <person name="Barakat M."/>
            <person name="Bonnefoy V."/>
            <person name="Bruneel O."/>
            <person name="Chandler M."/>
            <person name="Cleiss J."/>
            <person name="Duran R."/>
            <person name="Elbaz-Poulichet F."/>
            <person name="Fonknechten N."/>
            <person name="Lauga B."/>
            <person name="Mornico D."/>
            <person name="Ortet P."/>
            <person name="Schaeffer C."/>
            <person name="Siguier P."/>
            <person name="Alexander Thil Smith A."/>
            <person name="Van Dorsselaer A."/>
            <person name="Weissenbach J."/>
            <person name="Medigue C."/>
            <person name="Le Paslier D."/>
        </authorList>
    </citation>
    <scope>NUCLEOTIDE SEQUENCE</scope>
</reference>
<dbReference type="Pfam" id="PF25917">
    <property type="entry name" value="BSH_RND"/>
    <property type="match status" value="1"/>
</dbReference>
<dbReference type="Gene3D" id="2.40.420.20">
    <property type="match status" value="1"/>
</dbReference>
<dbReference type="InterPro" id="IPR058627">
    <property type="entry name" value="MdtA-like_C"/>
</dbReference>
<dbReference type="Gene3D" id="2.40.30.170">
    <property type="match status" value="1"/>
</dbReference>
<feature type="domain" description="Multidrug resistance protein MdtA-like barrel-sandwich hybrid" evidence="8">
    <location>
        <begin position="63"/>
        <end position="204"/>
    </location>
</feature>
<evidence type="ECO:0000256" key="4">
    <source>
        <dbReference type="ARBA" id="ARBA00022519"/>
    </source>
</evidence>
<dbReference type="GO" id="GO:0015562">
    <property type="term" value="F:efflux transmembrane transporter activity"/>
    <property type="evidence" value="ECO:0007669"/>
    <property type="project" value="TreeGrafter"/>
</dbReference>
<dbReference type="Pfam" id="PF25967">
    <property type="entry name" value="RND-MFP_C"/>
    <property type="match status" value="1"/>
</dbReference>
<protein>
    <submittedName>
        <fullName evidence="11">Multidrug efflux system, subunit A</fullName>
    </submittedName>
</protein>
<gene>
    <name evidence="11" type="primary">mdtA</name>
    <name evidence="11" type="ORF">CARN7_0189</name>
</gene>
<keyword evidence="4" id="KW-0997">Cell inner membrane</keyword>
<dbReference type="Pfam" id="PF25944">
    <property type="entry name" value="Beta-barrel_RND"/>
    <property type="match status" value="1"/>
</dbReference>
<evidence type="ECO:0000256" key="2">
    <source>
        <dbReference type="ARBA" id="ARBA00022448"/>
    </source>
</evidence>
<feature type="domain" description="Multidrug resistance protein MdtA-like C-terminal permuted SH3" evidence="10">
    <location>
        <begin position="298"/>
        <end position="357"/>
    </location>
</feature>
<dbReference type="InterPro" id="IPR058626">
    <property type="entry name" value="MdtA-like_b-barrel"/>
</dbReference>
<dbReference type="PANTHER" id="PTHR30469:SF12">
    <property type="entry name" value="MULTIDRUG RESISTANCE PROTEIN MDTA"/>
    <property type="match status" value="1"/>
</dbReference>
<evidence type="ECO:0000259" key="7">
    <source>
        <dbReference type="Pfam" id="PF25876"/>
    </source>
</evidence>
<evidence type="ECO:0000259" key="8">
    <source>
        <dbReference type="Pfam" id="PF25917"/>
    </source>
</evidence>
<evidence type="ECO:0000313" key="11">
    <source>
        <dbReference type="EMBL" id="CBI09461.1"/>
    </source>
</evidence>
<dbReference type="InterPro" id="IPR006143">
    <property type="entry name" value="RND_pump_MFP"/>
</dbReference>
<organism evidence="11">
    <name type="scientific">mine drainage metagenome</name>
    <dbReference type="NCBI Taxonomy" id="410659"/>
    <lineage>
        <taxon>unclassified sequences</taxon>
        <taxon>metagenomes</taxon>
        <taxon>ecological metagenomes</taxon>
    </lineage>
</organism>
<dbReference type="GO" id="GO:0030313">
    <property type="term" value="C:cell envelope"/>
    <property type="evidence" value="ECO:0007669"/>
    <property type="project" value="UniProtKB-SubCell"/>
</dbReference>
<dbReference type="Gene3D" id="1.10.287.470">
    <property type="entry name" value="Helix hairpin bin"/>
    <property type="match status" value="1"/>
</dbReference>
<keyword evidence="5" id="KW-0472">Membrane</keyword>
<dbReference type="EMBL" id="CABR01000032">
    <property type="protein sequence ID" value="CBI09461.1"/>
    <property type="molecule type" value="Genomic_DNA"/>
</dbReference>
<dbReference type="InterPro" id="IPR058625">
    <property type="entry name" value="MdtA-like_BSH"/>
</dbReference>
<accession>E6QQE0</accession>
<keyword evidence="2" id="KW-0813">Transport</keyword>
<dbReference type="NCBIfam" id="TIGR01730">
    <property type="entry name" value="RND_mfp"/>
    <property type="match status" value="1"/>
</dbReference>
<evidence type="ECO:0000256" key="5">
    <source>
        <dbReference type="ARBA" id="ARBA00023136"/>
    </source>
</evidence>
<dbReference type="GO" id="GO:1990281">
    <property type="term" value="C:efflux pump complex"/>
    <property type="evidence" value="ECO:0007669"/>
    <property type="project" value="TreeGrafter"/>
</dbReference>
<evidence type="ECO:0000259" key="10">
    <source>
        <dbReference type="Pfam" id="PF25967"/>
    </source>
</evidence>
<feature type="domain" description="Multidrug resistance protein MdtA-like alpha-helical hairpin" evidence="7">
    <location>
        <begin position="105"/>
        <end position="171"/>
    </location>
</feature>
<feature type="region of interest" description="Disordered" evidence="6">
    <location>
        <begin position="372"/>
        <end position="392"/>
    </location>
</feature>
<comment type="subcellular location">
    <subcellularLocation>
        <location evidence="1">Cell membrane</location>
    </subcellularLocation>
</comment>
<evidence type="ECO:0000256" key="1">
    <source>
        <dbReference type="ARBA" id="ARBA00004236"/>
    </source>
</evidence>
<dbReference type="PANTHER" id="PTHR30469">
    <property type="entry name" value="MULTIDRUG RESISTANCE PROTEIN MDTA"/>
    <property type="match status" value="1"/>
</dbReference>
<evidence type="ECO:0000256" key="6">
    <source>
        <dbReference type="SAM" id="MobiDB-lite"/>
    </source>
</evidence>
<comment type="caution">
    <text evidence="11">The sequence shown here is derived from an EMBL/GenBank/DDBJ whole genome shotgun (WGS) entry which is preliminary data.</text>
</comment>
<dbReference type="Pfam" id="PF25876">
    <property type="entry name" value="HH_MFP_RND"/>
    <property type="match status" value="1"/>
</dbReference>
<name>E6QQE0_9ZZZZ</name>
<dbReference type="AlphaFoldDB" id="E6QQE0"/>
<evidence type="ECO:0000259" key="9">
    <source>
        <dbReference type="Pfam" id="PF25944"/>
    </source>
</evidence>
<dbReference type="InterPro" id="IPR058624">
    <property type="entry name" value="MdtA-like_HH"/>
</dbReference>
<keyword evidence="3" id="KW-1003">Cell membrane</keyword>
<dbReference type="FunFam" id="2.40.420.20:FF:000001">
    <property type="entry name" value="Efflux RND transporter periplasmic adaptor subunit"/>
    <property type="match status" value="1"/>
</dbReference>
<dbReference type="Gene3D" id="2.40.50.100">
    <property type="match status" value="1"/>
</dbReference>
<sequence length="392" mass="42014">MGGIVCVAVLAFGWYRMSADTVHTKSQHGGASQQAIPVQVAVAKLGNLPIELDGLGTVTARKTITIVPRVDSLLQHVYFHEGQVVKANQVLEVLDPRPFQVVVDQWIGQLKHDQALLDDAQLDLTRYQGLLAKDSISSQQVDTQKALVHQDQGSVLADQAQVANARLQLSFCRITAPFTGRVGLRLVDAGNMVHAASTTGLVMLTQTQPIDVIFPVPEDSLDAVIKTFQHHGTVPVAVYDRANTVQLATGKLLAIDNLINVTTGTVNLKATFSNTDNHLFPNQFVNVRLQMPAQRHEVLVPAGALQTGPQGPFVFMVDKANTVHMRPVVEGTISGEMASVSQGLQAGEQVVTDGADRLREGSTVYINRKNGGVKALGNTPHQAPSAQMAGGT</sequence>
<feature type="domain" description="Multidrug resistance protein MdtA-like beta-barrel" evidence="9">
    <location>
        <begin position="209"/>
        <end position="291"/>
    </location>
</feature>
<proteinExistence type="predicted"/>